<evidence type="ECO:0000313" key="10">
    <source>
        <dbReference type="EMBL" id="XCH33622.1"/>
    </source>
</evidence>
<keyword evidence="5 10" id="KW-0031">Aminopeptidase</keyword>
<evidence type="ECO:0000256" key="1">
    <source>
        <dbReference type="ARBA" id="ARBA00001941"/>
    </source>
</evidence>
<dbReference type="SUPFAM" id="SSF144052">
    <property type="entry name" value="Thermophilic metalloprotease-like"/>
    <property type="match status" value="1"/>
</dbReference>
<evidence type="ECO:0000256" key="6">
    <source>
        <dbReference type="ARBA" id="ARBA00022670"/>
    </source>
</evidence>
<protein>
    <submittedName>
        <fullName evidence="10">Aminopeptidase</fullName>
    </submittedName>
</protein>
<dbReference type="PRINTS" id="PR00919">
    <property type="entry name" value="THERMOPTASE"/>
</dbReference>
<evidence type="ECO:0000256" key="3">
    <source>
        <dbReference type="ARBA" id="ARBA00001947"/>
    </source>
</evidence>
<dbReference type="RefSeq" id="WP_353714845.1">
    <property type="nucleotide sequence ID" value="NZ_CP159307.1"/>
</dbReference>
<name>A0AAU8G9P1_9CHLR</name>
<comment type="cofactor">
    <cofactor evidence="2">
        <name>Mg(2+)</name>
        <dbReference type="ChEBI" id="CHEBI:18420"/>
    </cofactor>
</comment>
<dbReference type="GO" id="GO:0004177">
    <property type="term" value="F:aminopeptidase activity"/>
    <property type="evidence" value="ECO:0007669"/>
    <property type="project" value="UniProtKB-KW"/>
</dbReference>
<dbReference type="AlphaFoldDB" id="A0AAU8G9P1"/>
<dbReference type="Pfam" id="PF02073">
    <property type="entry name" value="Peptidase_M29"/>
    <property type="match status" value="1"/>
</dbReference>
<dbReference type="Gene3D" id="3.40.1830.10">
    <property type="entry name" value="Thermophilic metalloprotease (M29)"/>
    <property type="match status" value="1"/>
</dbReference>
<proteinExistence type="inferred from homology"/>
<reference evidence="10" key="1">
    <citation type="submission" date="2024-06" db="EMBL/GenBank/DDBJ databases">
        <title>A Novel Isolate, Dehalogenimonas sp. Strain 4OHTPN, Dechlorinates Aromatic 4 Hydroxy chlorothalonil by a Novel Reductive Dehalogenase.</title>
        <authorList>
            <person name="Liu G."/>
        </authorList>
    </citation>
    <scope>NUCLEOTIDE SEQUENCE</scope>
    <source>
        <strain evidence="10">4OHTPN</strain>
    </source>
</reference>
<comment type="similarity">
    <text evidence="4">Belongs to the peptidase M29 family.</text>
</comment>
<dbReference type="GO" id="GO:0008237">
    <property type="term" value="F:metallopeptidase activity"/>
    <property type="evidence" value="ECO:0007669"/>
    <property type="project" value="UniProtKB-KW"/>
</dbReference>
<organism evidence="10">
    <name type="scientific">Dehalogenimonas sp. 4OHTPN</name>
    <dbReference type="NCBI Taxonomy" id="3166643"/>
    <lineage>
        <taxon>Bacteria</taxon>
        <taxon>Bacillati</taxon>
        <taxon>Chloroflexota</taxon>
        <taxon>Dehalococcoidia</taxon>
        <taxon>Dehalococcoidales</taxon>
        <taxon>Dehalococcoidaceae</taxon>
        <taxon>Dehalogenimonas</taxon>
    </lineage>
</organism>
<evidence type="ECO:0000256" key="8">
    <source>
        <dbReference type="ARBA" id="ARBA00022801"/>
    </source>
</evidence>
<keyword evidence="8" id="KW-0378">Hydrolase</keyword>
<comment type="cofactor">
    <cofactor evidence="3">
        <name>Zn(2+)</name>
        <dbReference type="ChEBI" id="CHEBI:29105"/>
    </cofactor>
</comment>
<dbReference type="InterPro" id="IPR052170">
    <property type="entry name" value="M29_Exopeptidase"/>
</dbReference>
<dbReference type="InterPro" id="IPR035097">
    <property type="entry name" value="M29_N-terminal"/>
</dbReference>
<dbReference type="PANTHER" id="PTHR34448:SF1">
    <property type="entry name" value="BLL6088 PROTEIN"/>
    <property type="match status" value="1"/>
</dbReference>
<keyword evidence="9" id="KW-0482">Metalloprotease</keyword>
<sequence>MHDPRVEKLANLLVNYSVAVKPGDRVAIFAPDIARPLSEAIFIETLKAGGLPIAMAWPAQTSELLFKYGSKEQIEYVHEPLAHITEKYDCRISILAEENTRHLSRVDPQKMAWHSAARRHLMKTMMRRSAEGSFRWVGAPYPTNAMAQDADMSLSDYADFVFGACLPDPADPVGYWKKVSAEQQRVVDWLNGKETVHITAPETDIRFNIKGRSWVNCDGKRNMPDGEVFTGPVEDSAEGHVYFSYPAIHQGHEITGVRLWFEKGKCVRATAEKNEDYLNKILDTDAGARRLGELAIGTNKGIKSFTREILFDEKIGGSFHMALGAGIPETGSKNESAIHWDMVCDLRQGGQITVDGKLLYKNGEFVI</sequence>
<comment type="cofactor">
    <cofactor evidence="1">
        <name>Co(2+)</name>
        <dbReference type="ChEBI" id="CHEBI:48828"/>
    </cofactor>
</comment>
<evidence type="ECO:0000256" key="4">
    <source>
        <dbReference type="ARBA" id="ARBA00008236"/>
    </source>
</evidence>
<dbReference type="PANTHER" id="PTHR34448">
    <property type="entry name" value="AMINOPEPTIDASE"/>
    <property type="match status" value="1"/>
</dbReference>
<evidence type="ECO:0000256" key="7">
    <source>
        <dbReference type="ARBA" id="ARBA00022723"/>
    </source>
</evidence>
<gene>
    <name evidence="10" type="ORF">ABV300_01760</name>
</gene>
<dbReference type="EMBL" id="CP159307">
    <property type="protein sequence ID" value="XCH33622.1"/>
    <property type="molecule type" value="Genomic_DNA"/>
</dbReference>
<evidence type="ECO:0000256" key="5">
    <source>
        <dbReference type="ARBA" id="ARBA00022438"/>
    </source>
</evidence>
<evidence type="ECO:0000256" key="9">
    <source>
        <dbReference type="ARBA" id="ARBA00023049"/>
    </source>
</evidence>
<keyword evidence="7" id="KW-0479">Metal-binding</keyword>
<dbReference type="InterPro" id="IPR000787">
    <property type="entry name" value="Peptidase_M29"/>
</dbReference>
<dbReference type="GO" id="GO:0006508">
    <property type="term" value="P:proteolysis"/>
    <property type="evidence" value="ECO:0007669"/>
    <property type="project" value="UniProtKB-KW"/>
</dbReference>
<keyword evidence="6" id="KW-0645">Protease</keyword>
<evidence type="ECO:0000256" key="2">
    <source>
        <dbReference type="ARBA" id="ARBA00001946"/>
    </source>
</evidence>
<dbReference type="GO" id="GO:0046872">
    <property type="term" value="F:metal ion binding"/>
    <property type="evidence" value="ECO:0007669"/>
    <property type="project" value="UniProtKB-KW"/>
</dbReference>
<accession>A0AAU8G9P1</accession>